<sequence>MRSRIIIANAQAVLPDELLDNCHIYIERGIIKDIKTDCAGIHDDAEVIDAAGRFVLPGLIDLHSDAIEKEIEPRPNALFPVDLSFRELEKKLAGNGITTIFHSISFSEDEFGLRSVSMAEKVVGQIRKNAGNRSLIRNRIHLRFEITNIHAVDTVVSLIKNKMVDMLSFMDHTLGQGQFKFREDYERYLADKYGLSREKIQKLIDTRMAMDRDIMQALTYLSTEALSCGIVLASHDDDSSQKVKVMKMLGATISEFPVNMEAARTACEAGMRVCVGAPNVLRGGSLTGNLRALDAIKEKSAHILCSDYYPAALVHAIFKLVSEGVPLPEAVNMASLNPARAVGLDGELGSIEVGKKADIIVVDFSDNVPVVVSTIVEGHTVYKVDYRKEYSIHGR</sequence>
<gene>
    <name evidence="2" type="ORF">SAMN05660826_01974</name>
</gene>
<reference evidence="3" key="1">
    <citation type="submission" date="2016-11" db="EMBL/GenBank/DDBJ databases">
        <authorList>
            <person name="Varghese N."/>
            <person name="Submissions S."/>
        </authorList>
    </citation>
    <scope>NUCLEOTIDE SEQUENCE [LARGE SCALE GENOMIC DNA]</scope>
    <source>
        <strain evidence="3">DSM 18802</strain>
    </source>
</reference>
<dbReference type="PANTHER" id="PTHR43135">
    <property type="entry name" value="ALPHA-D-RIBOSE 1-METHYLPHOSPHONATE 5-TRIPHOSPHATE DIPHOSPHATASE"/>
    <property type="match status" value="1"/>
</dbReference>
<dbReference type="NCBIfam" id="TIGR02318">
    <property type="entry name" value="phosphono_phnM"/>
    <property type="match status" value="1"/>
</dbReference>
<dbReference type="NCBIfam" id="NF011987">
    <property type="entry name" value="PRK15446.2-3"/>
    <property type="match status" value="1"/>
</dbReference>
<dbReference type="PANTHER" id="PTHR43135:SF3">
    <property type="entry name" value="ALPHA-D-RIBOSE 1-METHYLPHOSPHONATE 5-TRIPHOSPHATE DIPHOSPHATASE"/>
    <property type="match status" value="1"/>
</dbReference>
<dbReference type="OrthoDB" id="9807210at2"/>
<dbReference type="AlphaFoldDB" id="A0A1M7LNA1"/>
<dbReference type="EMBL" id="FRCR01000013">
    <property type="protein sequence ID" value="SHM79700.1"/>
    <property type="molecule type" value="Genomic_DNA"/>
</dbReference>
<dbReference type="NCBIfam" id="NF011990">
    <property type="entry name" value="PRK15446.2-6"/>
    <property type="match status" value="1"/>
</dbReference>
<dbReference type="Gene3D" id="3.20.20.140">
    <property type="entry name" value="Metal-dependent hydrolases"/>
    <property type="match status" value="1"/>
</dbReference>
<evidence type="ECO:0000313" key="3">
    <source>
        <dbReference type="Proteomes" id="UP000184375"/>
    </source>
</evidence>
<dbReference type="InterPro" id="IPR006680">
    <property type="entry name" value="Amidohydro-rel"/>
</dbReference>
<dbReference type="InterPro" id="IPR011059">
    <property type="entry name" value="Metal-dep_hydrolase_composite"/>
</dbReference>
<dbReference type="SUPFAM" id="SSF51338">
    <property type="entry name" value="Composite domain of metallo-dependent hydrolases"/>
    <property type="match status" value="1"/>
</dbReference>
<proteinExistence type="predicted"/>
<evidence type="ECO:0000259" key="1">
    <source>
        <dbReference type="Pfam" id="PF01979"/>
    </source>
</evidence>
<dbReference type="Proteomes" id="UP000184375">
    <property type="component" value="Unassembled WGS sequence"/>
</dbReference>
<organism evidence="2 3">
    <name type="scientific">Caldanaerovirga acetigignens</name>
    <dbReference type="NCBI Taxonomy" id="447595"/>
    <lineage>
        <taxon>Bacteria</taxon>
        <taxon>Bacillati</taxon>
        <taxon>Bacillota</taxon>
        <taxon>Clostridia</taxon>
        <taxon>Thermosediminibacterales</taxon>
        <taxon>Thermosediminibacteraceae</taxon>
        <taxon>Caldanaerovirga</taxon>
    </lineage>
</organism>
<feature type="domain" description="Amidohydrolase-related" evidence="1">
    <location>
        <begin position="55"/>
        <end position="381"/>
    </location>
</feature>
<dbReference type="GO" id="GO:0019700">
    <property type="term" value="P:organic phosphonate catabolic process"/>
    <property type="evidence" value="ECO:0007669"/>
    <property type="project" value="InterPro"/>
</dbReference>
<keyword evidence="3" id="KW-1185">Reference proteome</keyword>
<dbReference type="RefSeq" id="WP_073257999.1">
    <property type="nucleotide sequence ID" value="NZ_FRCR01000013.1"/>
</dbReference>
<dbReference type="GO" id="GO:0016810">
    <property type="term" value="F:hydrolase activity, acting on carbon-nitrogen (but not peptide) bonds"/>
    <property type="evidence" value="ECO:0007669"/>
    <property type="project" value="InterPro"/>
</dbReference>
<name>A0A1M7LNA1_9FIRM</name>
<accession>A0A1M7LNA1</accession>
<dbReference type="STRING" id="447595.SAMN05660826_01974"/>
<dbReference type="InterPro" id="IPR032466">
    <property type="entry name" value="Metal_Hydrolase"/>
</dbReference>
<dbReference type="Pfam" id="PF01979">
    <property type="entry name" value="Amidohydro_1"/>
    <property type="match status" value="1"/>
</dbReference>
<dbReference type="Gene3D" id="2.30.40.10">
    <property type="entry name" value="Urease, subunit C, domain 1"/>
    <property type="match status" value="1"/>
</dbReference>
<dbReference type="SUPFAM" id="SSF51556">
    <property type="entry name" value="Metallo-dependent hydrolases"/>
    <property type="match status" value="1"/>
</dbReference>
<dbReference type="InterPro" id="IPR012696">
    <property type="entry name" value="PhnM"/>
</dbReference>
<protein>
    <submittedName>
        <fullName evidence="2">Alpha-D-ribose 1-methylphosphonate 5-triphosphate diphosphatase</fullName>
    </submittedName>
</protein>
<evidence type="ECO:0000313" key="2">
    <source>
        <dbReference type="EMBL" id="SHM79700.1"/>
    </source>
</evidence>
<dbReference type="NCBIfam" id="NF011984">
    <property type="entry name" value="PRK15446.1-5"/>
    <property type="match status" value="1"/>
</dbReference>
<dbReference type="InterPro" id="IPR051781">
    <property type="entry name" value="Metallo-dep_Hydrolase"/>
</dbReference>
<dbReference type="PIRSF" id="PIRSF038971">
    <property type="entry name" value="PhnM"/>
    <property type="match status" value="1"/>
</dbReference>